<reference evidence="3" key="1">
    <citation type="submission" date="2018-06" db="EMBL/GenBank/DDBJ databases">
        <title>Whole genome sequencing of four bacterial strains from South Shetland trench revealing bio-synthetic gene clusters.</title>
        <authorList>
            <person name="Abdel-Mageed W.M."/>
            <person name="Lehri B."/>
            <person name="Jarmusch S."/>
            <person name="Miranda K."/>
            <person name="Goodfellow M."/>
            <person name="Jaspars M."/>
            <person name="Karlyshev A.V."/>
        </authorList>
    </citation>
    <scope>NUCLEOTIDE SEQUENCE [LARGE SCALE GENOMIC DNA]</scope>
    <source>
        <strain evidence="3">SST4</strain>
    </source>
</reference>
<feature type="domain" description="CYTH" evidence="1">
    <location>
        <begin position="6"/>
        <end position="211"/>
    </location>
</feature>
<gene>
    <name evidence="2" type="ORF">DQ400_05060</name>
</gene>
<proteinExistence type="predicted"/>
<dbReference type="PANTHER" id="PTHR39569">
    <property type="entry name" value="INORGANIC TRIPHOSPHATASE"/>
    <property type="match status" value="1"/>
</dbReference>
<dbReference type="SMART" id="SM01118">
    <property type="entry name" value="CYTH"/>
    <property type="match status" value="1"/>
</dbReference>
<name>A0A365TSP7_9GAMM</name>
<dbReference type="OrthoDB" id="3034217at2"/>
<sequence>MKNSSPMEVELKLALAPEGPAALVKHPFLASEPALQQTLVNTYFDTPEGDLTNARIALRLRQVDGQVLQTVKTAGQGGGGLSQREEWEWQVSGSQLDLAGLAALPPFQGALGGVLDSLAPQLRTDFSRRSWQLTDCLVTPGSTGQGNHIELVLDEGAIISGDYRTSIREMELELKSGEPEALWKLALKLAEQVPLRPSDSSKASRGNALSNQHWPLPEAHSPEEWLHRATLALDAYHDSQLATFLTHAHDALMRLAEHSALDETARAHAQALTNSLDPHGQPNTAFGKAALAVAHRLAYQTALR</sequence>
<accession>A0A365TSP7</accession>
<evidence type="ECO:0000313" key="2">
    <source>
        <dbReference type="EMBL" id="RBI68739.1"/>
    </source>
</evidence>
<dbReference type="InterPro" id="IPR033469">
    <property type="entry name" value="CYTH-like_dom_sf"/>
</dbReference>
<dbReference type="SUPFAM" id="SSF55154">
    <property type="entry name" value="CYTH-like phosphatases"/>
    <property type="match status" value="1"/>
</dbReference>
<dbReference type="RefSeq" id="WP_113268707.1">
    <property type="nucleotide sequence ID" value="NZ_QNTU01000002.1"/>
</dbReference>
<dbReference type="PANTHER" id="PTHR39569:SF1">
    <property type="entry name" value="INORGANIC TRIPHOSPHATASE"/>
    <property type="match status" value="1"/>
</dbReference>
<dbReference type="Gene3D" id="2.40.320.10">
    <property type="entry name" value="Hypothetical Protein Pfu-838710-001"/>
    <property type="match status" value="1"/>
</dbReference>
<dbReference type="Pfam" id="PF01928">
    <property type="entry name" value="CYTH"/>
    <property type="match status" value="1"/>
</dbReference>
<dbReference type="Proteomes" id="UP000252204">
    <property type="component" value="Unassembled WGS sequence"/>
</dbReference>
<dbReference type="GO" id="GO:0050355">
    <property type="term" value="F:inorganic triphosphate phosphatase activity"/>
    <property type="evidence" value="ECO:0007669"/>
    <property type="project" value="InterPro"/>
</dbReference>
<dbReference type="AlphaFoldDB" id="A0A365TSP7"/>
<keyword evidence="3" id="KW-1185">Reference proteome</keyword>
<dbReference type="InterPro" id="IPR023577">
    <property type="entry name" value="CYTH_domain"/>
</dbReference>
<organism evidence="2 3">
    <name type="scientific">Vreelandella sulfidaeris</name>
    <dbReference type="NCBI Taxonomy" id="115553"/>
    <lineage>
        <taxon>Bacteria</taxon>
        <taxon>Pseudomonadati</taxon>
        <taxon>Pseudomonadota</taxon>
        <taxon>Gammaproteobacteria</taxon>
        <taxon>Oceanospirillales</taxon>
        <taxon>Halomonadaceae</taxon>
        <taxon>Vreelandella</taxon>
    </lineage>
</organism>
<dbReference type="InterPro" id="IPR039013">
    <property type="entry name" value="YgiF"/>
</dbReference>
<comment type="caution">
    <text evidence="2">The sequence shown here is derived from an EMBL/GenBank/DDBJ whole genome shotgun (WGS) entry which is preliminary data.</text>
</comment>
<evidence type="ECO:0000259" key="1">
    <source>
        <dbReference type="PROSITE" id="PS51707"/>
    </source>
</evidence>
<dbReference type="CDD" id="cd07756">
    <property type="entry name" value="CYTH-like_Pase_CHAD"/>
    <property type="match status" value="1"/>
</dbReference>
<protein>
    <submittedName>
        <fullName evidence="2">CYTH domain-containing protein</fullName>
    </submittedName>
</protein>
<dbReference type="EMBL" id="QNTU01000002">
    <property type="protein sequence ID" value="RBI68739.1"/>
    <property type="molecule type" value="Genomic_DNA"/>
</dbReference>
<dbReference type="GO" id="GO:0046872">
    <property type="term" value="F:metal ion binding"/>
    <property type="evidence" value="ECO:0007669"/>
    <property type="project" value="TreeGrafter"/>
</dbReference>
<evidence type="ECO:0000313" key="3">
    <source>
        <dbReference type="Proteomes" id="UP000252204"/>
    </source>
</evidence>
<dbReference type="PROSITE" id="PS51707">
    <property type="entry name" value="CYTH"/>
    <property type="match status" value="1"/>
</dbReference>